<accession>A0A158EIX9</accession>
<dbReference type="EMBL" id="FCOX02000112">
    <property type="protein sequence ID" value="SAL06356.1"/>
    <property type="molecule type" value="Genomic_DNA"/>
</dbReference>
<dbReference type="InterPro" id="IPR029058">
    <property type="entry name" value="AB_hydrolase_fold"/>
</dbReference>
<evidence type="ECO:0000313" key="1">
    <source>
        <dbReference type="EMBL" id="SAL06356.1"/>
    </source>
</evidence>
<name>A0A158EIX9_9BURK</name>
<proteinExistence type="predicted"/>
<dbReference type="Proteomes" id="UP000071859">
    <property type="component" value="Unassembled WGS sequence"/>
</dbReference>
<dbReference type="Gene3D" id="3.40.50.1820">
    <property type="entry name" value="alpha/beta hydrolase"/>
    <property type="match status" value="1"/>
</dbReference>
<comment type="caution">
    <text evidence="1">The sequence shown here is derived from an EMBL/GenBank/DDBJ whole genome shotgun (WGS) entry which is preliminary data.</text>
</comment>
<dbReference type="AlphaFoldDB" id="A0A158EIX9"/>
<dbReference type="SUPFAM" id="SSF53474">
    <property type="entry name" value="alpha/beta-Hydrolases"/>
    <property type="match status" value="1"/>
</dbReference>
<keyword evidence="2" id="KW-1185">Reference proteome</keyword>
<protein>
    <submittedName>
        <fullName evidence="1">Peptidase S15</fullName>
    </submittedName>
</protein>
<reference evidence="1" key="1">
    <citation type="submission" date="2016-01" db="EMBL/GenBank/DDBJ databases">
        <authorList>
            <person name="Peeters C."/>
        </authorList>
    </citation>
    <scope>NUCLEOTIDE SEQUENCE</scope>
    <source>
        <strain evidence="1">LMG 29321</strain>
    </source>
</reference>
<dbReference type="RefSeq" id="WP_198399443.1">
    <property type="nucleotide sequence ID" value="NZ_FCOX02000112.1"/>
</dbReference>
<organism evidence="1 2">
    <name type="scientific">Caballeronia calidae</name>
    <dbReference type="NCBI Taxonomy" id="1777139"/>
    <lineage>
        <taxon>Bacteria</taxon>
        <taxon>Pseudomonadati</taxon>
        <taxon>Pseudomonadota</taxon>
        <taxon>Betaproteobacteria</taxon>
        <taxon>Burkholderiales</taxon>
        <taxon>Burkholderiaceae</taxon>
        <taxon>Caballeronia</taxon>
    </lineage>
</organism>
<gene>
    <name evidence="1" type="ORF">AWB78_08028</name>
</gene>
<sequence length="161" mass="17482">MDGFVTLLHLMRQGEIGLLLRATVNGCRDLARALTKREPHYVPLVGPPGSSALITAPGAEEGYTALAGPTWRNQACARTSLAVGLNRPTSYASRVSCPILVQVGTNDHVVPPGAARRAAKKAGRWAQLLEYPVDHFDVYEGPWHERVLSDQVEFLSRVLGD</sequence>
<evidence type="ECO:0000313" key="2">
    <source>
        <dbReference type="Proteomes" id="UP000071859"/>
    </source>
</evidence>